<reference evidence="2" key="1">
    <citation type="journal article" date="2016" name="Nature">
        <title>Genome evolution in the allotetraploid frog Xenopus laevis.</title>
        <authorList>
            <person name="Session A.M."/>
            <person name="Uno Y."/>
            <person name="Kwon T."/>
            <person name="Chapman J.A."/>
            <person name="Toyoda A."/>
            <person name="Takahashi S."/>
            <person name="Fukui A."/>
            <person name="Hikosaka A."/>
            <person name="Suzuki A."/>
            <person name="Kondo M."/>
            <person name="van Heeringen S.J."/>
            <person name="Quigley I."/>
            <person name="Heinz S."/>
            <person name="Ogino H."/>
            <person name="Ochi H."/>
            <person name="Hellsten U."/>
            <person name="Lyons J.B."/>
            <person name="Simakov O."/>
            <person name="Putnam N."/>
            <person name="Stites J."/>
            <person name="Kuroki Y."/>
            <person name="Tanaka T."/>
            <person name="Michiue T."/>
            <person name="Watanabe M."/>
            <person name="Bogdanovic O."/>
            <person name="Lister R."/>
            <person name="Georgiou G."/>
            <person name="Paranjpe S.S."/>
            <person name="van Kruijsbergen I."/>
            <person name="Shu S."/>
            <person name="Carlson J."/>
            <person name="Kinoshita T."/>
            <person name="Ohta Y."/>
            <person name="Mawaribuchi S."/>
            <person name="Jenkins J."/>
            <person name="Grimwood J."/>
            <person name="Schmutz J."/>
            <person name="Mitros T."/>
            <person name="Mozaffari S.V."/>
            <person name="Suzuki Y."/>
            <person name="Haramoto Y."/>
            <person name="Yamamoto T.S."/>
            <person name="Takagi C."/>
            <person name="Heald R."/>
            <person name="Miller K."/>
            <person name="Haudenschild C."/>
            <person name="Kitzman J."/>
            <person name="Nakayama T."/>
            <person name="Izutsu Y."/>
            <person name="Robert J."/>
            <person name="Fortriede J."/>
            <person name="Burns K."/>
            <person name="Lotay V."/>
            <person name="Karimi K."/>
            <person name="Yasuoka Y."/>
            <person name="Dichmann D.S."/>
            <person name="Flajnik M.F."/>
            <person name="Houston D.W."/>
            <person name="Shendure J."/>
            <person name="DuPasquier L."/>
            <person name="Vize P.D."/>
            <person name="Zorn A.M."/>
            <person name="Ito M."/>
            <person name="Marcotte E.M."/>
            <person name="Wallingford J.B."/>
            <person name="Ito Y."/>
            <person name="Asashima M."/>
            <person name="Ueno N."/>
            <person name="Matsuda Y."/>
            <person name="Veenstra G.J."/>
            <person name="Fujiyama A."/>
            <person name="Harland R.M."/>
            <person name="Taira M."/>
            <person name="Rokhsar D.S."/>
        </authorList>
    </citation>
    <scope>NUCLEOTIDE SEQUENCE [LARGE SCALE GENOMIC DNA]</scope>
    <source>
        <strain evidence="2">J</strain>
    </source>
</reference>
<protein>
    <submittedName>
        <fullName evidence="1">Uncharacterized protein</fullName>
    </submittedName>
</protein>
<dbReference type="AlphaFoldDB" id="A0A974CL85"/>
<evidence type="ECO:0000313" key="2">
    <source>
        <dbReference type="Proteomes" id="UP000694892"/>
    </source>
</evidence>
<organism evidence="1 2">
    <name type="scientific">Xenopus laevis</name>
    <name type="common">African clawed frog</name>
    <dbReference type="NCBI Taxonomy" id="8355"/>
    <lineage>
        <taxon>Eukaryota</taxon>
        <taxon>Metazoa</taxon>
        <taxon>Chordata</taxon>
        <taxon>Craniata</taxon>
        <taxon>Vertebrata</taxon>
        <taxon>Euteleostomi</taxon>
        <taxon>Amphibia</taxon>
        <taxon>Batrachia</taxon>
        <taxon>Anura</taxon>
        <taxon>Pipoidea</taxon>
        <taxon>Pipidae</taxon>
        <taxon>Xenopodinae</taxon>
        <taxon>Xenopus</taxon>
        <taxon>Xenopus</taxon>
    </lineage>
</organism>
<dbReference type="Proteomes" id="UP000694892">
    <property type="component" value="Chromosome 6L"/>
</dbReference>
<name>A0A974CL85_XENLA</name>
<evidence type="ECO:0000313" key="1">
    <source>
        <dbReference type="EMBL" id="OCT75520.1"/>
    </source>
</evidence>
<accession>A0A974CL85</accession>
<proteinExistence type="predicted"/>
<dbReference type="EMBL" id="CM004476">
    <property type="protein sequence ID" value="OCT75520.1"/>
    <property type="molecule type" value="Genomic_DNA"/>
</dbReference>
<sequence length="96" mass="11217">MPEEDQTTLLMLFYLDDFFSCLSKSNIKRVPCSSSDVFYRLYHKEKGTLLILLFERQEKSHLSRAEQCQKSSMFFMIQLGENIIRTGNSSDIALPR</sequence>
<gene>
    <name evidence="1" type="ORF">XELAEV_18030701mg</name>
</gene>